<dbReference type="OrthoDB" id="1367865at2759"/>
<dbReference type="InterPro" id="IPR045183">
    <property type="entry name" value="Ebi-like"/>
</dbReference>
<keyword evidence="2" id="KW-0853">WD repeat</keyword>
<comment type="subcellular location">
    <subcellularLocation>
        <location evidence="1">Nucleus</location>
    </subcellularLocation>
</comment>
<organism evidence="6 7">
    <name type="scientific">Stachybotrys elegans</name>
    <dbReference type="NCBI Taxonomy" id="80388"/>
    <lineage>
        <taxon>Eukaryota</taxon>
        <taxon>Fungi</taxon>
        <taxon>Dikarya</taxon>
        <taxon>Ascomycota</taxon>
        <taxon>Pezizomycotina</taxon>
        <taxon>Sordariomycetes</taxon>
        <taxon>Hypocreomycetidae</taxon>
        <taxon>Hypocreales</taxon>
        <taxon>Stachybotryaceae</taxon>
        <taxon>Stachybotrys</taxon>
    </lineage>
</organism>
<dbReference type="GO" id="GO:0006357">
    <property type="term" value="P:regulation of transcription by RNA polymerase II"/>
    <property type="evidence" value="ECO:0007669"/>
    <property type="project" value="TreeGrafter"/>
</dbReference>
<keyword evidence="3" id="KW-0677">Repeat</keyword>
<dbReference type="SUPFAM" id="SSF50978">
    <property type="entry name" value="WD40 repeat-like"/>
    <property type="match status" value="1"/>
</dbReference>
<feature type="region of interest" description="Disordered" evidence="5">
    <location>
        <begin position="94"/>
        <end position="186"/>
    </location>
</feature>
<feature type="compositionally biased region" description="Acidic residues" evidence="5">
    <location>
        <begin position="106"/>
        <end position="116"/>
    </location>
</feature>
<dbReference type="Pfam" id="PF08513">
    <property type="entry name" value="LisH"/>
    <property type="match status" value="1"/>
</dbReference>
<dbReference type="InterPro" id="IPR006594">
    <property type="entry name" value="LisH"/>
</dbReference>
<dbReference type="Pfam" id="PF00400">
    <property type="entry name" value="WD40"/>
    <property type="match status" value="1"/>
</dbReference>
<evidence type="ECO:0000256" key="5">
    <source>
        <dbReference type="SAM" id="MobiDB-lite"/>
    </source>
</evidence>
<dbReference type="PANTHER" id="PTHR22846:SF2">
    <property type="entry name" value="F-BOX-LIKE_WD REPEAT-CONTAINING PROTEIN EBI"/>
    <property type="match status" value="1"/>
</dbReference>
<dbReference type="Proteomes" id="UP000813444">
    <property type="component" value="Unassembled WGS sequence"/>
</dbReference>
<dbReference type="InterPro" id="IPR036322">
    <property type="entry name" value="WD40_repeat_dom_sf"/>
</dbReference>
<dbReference type="GO" id="GO:0003714">
    <property type="term" value="F:transcription corepressor activity"/>
    <property type="evidence" value="ECO:0007669"/>
    <property type="project" value="InterPro"/>
</dbReference>
<dbReference type="InterPro" id="IPR015943">
    <property type="entry name" value="WD40/YVTN_repeat-like_dom_sf"/>
</dbReference>
<dbReference type="SMART" id="SM00320">
    <property type="entry name" value="WD40"/>
    <property type="match status" value="7"/>
</dbReference>
<dbReference type="InterPro" id="IPR001680">
    <property type="entry name" value="WD40_rpt"/>
</dbReference>
<proteinExistence type="predicted"/>
<dbReference type="PANTHER" id="PTHR22846">
    <property type="entry name" value="WD40 REPEAT PROTEIN"/>
    <property type="match status" value="1"/>
</dbReference>
<reference evidence="6" key="1">
    <citation type="journal article" date="2021" name="Nat. Commun.">
        <title>Genetic determinants of endophytism in the Arabidopsis root mycobiome.</title>
        <authorList>
            <person name="Mesny F."/>
            <person name="Miyauchi S."/>
            <person name="Thiergart T."/>
            <person name="Pickel B."/>
            <person name="Atanasova L."/>
            <person name="Karlsson M."/>
            <person name="Huettel B."/>
            <person name="Barry K.W."/>
            <person name="Haridas S."/>
            <person name="Chen C."/>
            <person name="Bauer D."/>
            <person name="Andreopoulos W."/>
            <person name="Pangilinan J."/>
            <person name="LaButti K."/>
            <person name="Riley R."/>
            <person name="Lipzen A."/>
            <person name="Clum A."/>
            <person name="Drula E."/>
            <person name="Henrissat B."/>
            <person name="Kohler A."/>
            <person name="Grigoriev I.V."/>
            <person name="Martin F.M."/>
            <person name="Hacquard S."/>
        </authorList>
    </citation>
    <scope>NUCLEOTIDE SEQUENCE</scope>
    <source>
        <strain evidence="6">MPI-CAGE-CH-0235</strain>
    </source>
</reference>
<dbReference type="PROSITE" id="PS50896">
    <property type="entry name" value="LISH"/>
    <property type="match status" value="1"/>
</dbReference>
<feature type="compositionally biased region" description="Low complexity" evidence="5">
    <location>
        <begin position="144"/>
        <end position="167"/>
    </location>
</feature>
<evidence type="ECO:0000256" key="2">
    <source>
        <dbReference type="ARBA" id="ARBA00022574"/>
    </source>
</evidence>
<protein>
    <submittedName>
        <fullName evidence="6">WD40-repeat-containing domain protein</fullName>
    </submittedName>
</protein>
<evidence type="ECO:0000256" key="1">
    <source>
        <dbReference type="ARBA" id="ARBA00004123"/>
    </source>
</evidence>
<sequence>MVAREFLDSDRVNFLIWRYLLEGNYRETAAKFQKEWHVKQPHRDLPFARHVKGHALVSIINRGLVYCALEREHARKQLPQDAVEEAEALQVGIFGPLDLHPPSKMEEDDDAEGEEVEVSRKRPQSIINGSPSKRQRLSNGFEMGNGTSGSNGTAASAPPATASVTTPMDIDQDNNHAYPSPLEGEQAPTPIVRTDGPEQGTQVDKVEELSTETTFIRLMDDSRGAEVTSPSSISPANSENAPILLQCEWSPKDPSILAAGGTDALARVWTVPRATAPEPGQDHVSPPVHSLVDPDAPRNTTATALAWTSDGASIAVATDADSHATINIWSADGNLLKGLEVAEPPVLKLAWNPSNTTLLSISPDKGGALVTVYSIGDDSSIAHSLTGHDIHAAPLDAAWINDSDFLLCGGDMLMCLRCADSSITQVRKFETKDDESFTQVLFDWRSKLAATSSDRGTLDLWDEAGERRSISAHQGAITTMAWQPLPSTQPAAEDERLIATGGDDCAILIWNARVPESKAKCFLTMESPIVRLAFTPDGAFIAGATASQVWIWKVGNNTVPRATWSRPVHAGWLSPRANMEADEEDEHCLCWDANGQKLAYGSNSRLALINFSR</sequence>
<gene>
    <name evidence="6" type="ORF">B0I35DRAFT_408116</name>
</gene>
<comment type="caution">
    <text evidence="6">The sequence shown here is derived from an EMBL/GenBank/DDBJ whole genome shotgun (WGS) entry which is preliminary data.</text>
</comment>
<evidence type="ECO:0000256" key="4">
    <source>
        <dbReference type="ARBA" id="ARBA00023242"/>
    </source>
</evidence>
<dbReference type="EMBL" id="JAGPNK010000005">
    <property type="protein sequence ID" value="KAH7321122.1"/>
    <property type="molecule type" value="Genomic_DNA"/>
</dbReference>
<dbReference type="SMART" id="SM00667">
    <property type="entry name" value="LisH"/>
    <property type="match status" value="1"/>
</dbReference>
<dbReference type="Gene3D" id="1.20.960.30">
    <property type="match status" value="1"/>
</dbReference>
<evidence type="ECO:0000313" key="6">
    <source>
        <dbReference type="EMBL" id="KAH7321122.1"/>
    </source>
</evidence>
<evidence type="ECO:0000256" key="3">
    <source>
        <dbReference type="ARBA" id="ARBA00022737"/>
    </source>
</evidence>
<accession>A0A8K0SVV9</accession>
<dbReference type="GO" id="GO:0034967">
    <property type="term" value="C:Set3 complex"/>
    <property type="evidence" value="ECO:0007669"/>
    <property type="project" value="TreeGrafter"/>
</dbReference>
<dbReference type="AlphaFoldDB" id="A0A8K0SVV9"/>
<evidence type="ECO:0000313" key="7">
    <source>
        <dbReference type="Proteomes" id="UP000813444"/>
    </source>
</evidence>
<name>A0A8K0SVV9_9HYPO</name>
<dbReference type="Gene3D" id="2.130.10.10">
    <property type="entry name" value="YVTN repeat-like/Quinoprotein amine dehydrogenase"/>
    <property type="match status" value="1"/>
</dbReference>
<keyword evidence="4" id="KW-0539">Nucleus</keyword>
<keyword evidence="7" id="KW-1185">Reference proteome</keyword>